<comment type="caution">
    <text evidence="2">The sequence shown here is derived from an EMBL/GenBank/DDBJ whole genome shotgun (WGS) entry which is preliminary data.</text>
</comment>
<dbReference type="EMBL" id="JAMYWD010000007">
    <property type="protein sequence ID" value="KAJ4964834.1"/>
    <property type="molecule type" value="Genomic_DNA"/>
</dbReference>
<feature type="compositionally biased region" description="Basic and acidic residues" evidence="1">
    <location>
        <begin position="10"/>
        <end position="59"/>
    </location>
</feature>
<feature type="region of interest" description="Disordered" evidence="1">
    <location>
        <begin position="1"/>
        <end position="59"/>
    </location>
</feature>
<evidence type="ECO:0000313" key="2">
    <source>
        <dbReference type="EMBL" id="KAJ4964834.1"/>
    </source>
</evidence>
<proteinExistence type="predicted"/>
<reference evidence="2" key="1">
    <citation type="journal article" date="2023" name="Plant J.">
        <title>The genome of the king protea, Protea cynaroides.</title>
        <authorList>
            <person name="Chang J."/>
            <person name="Duong T.A."/>
            <person name="Schoeman C."/>
            <person name="Ma X."/>
            <person name="Roodt D."/>
            <person name="Barker N."/>
            <person name="Li Z."/>
            <person name="Van de Peer Y."/>
            <person name="Mizrachi E."/>
        </authorList>
    </citation>
    <scope>NUCLEOTIDE SEQUENCE</scope>
    <source>
        <tissue evidence="2">Young leaves</tissue>
    </source>
</reference>
<dbReference type="AlphaFoldDB" id="A0A9Q0K5Q9"/>
<dbReference type="Proteomes" id="UP001141806">
    <property type="component" value="Unassembled WGS sequence"/>
</dbReference>
<organism evidence="2 3">
    <name type="scientific">Protea cynaroides</name>
    <dbReference type="NCBI Taxonomy" id="273540"/>
    <lineage>
        <taxon>Eukaryota</taxon>
        <taxon>Viridiplantae</taxon>
        <taxon>Streptophyta</taxon>
        <taxon>Embryophyta</taxon>
        <taxon>Tracheophyta</taxon>
        <taxon>Spermatophyta</taxon>
        <taxon>Magnoliopsida</taxon>
        <taxon>Proteales</taxon>
        <taxon>Proteaceae</taxon>
        <taxon>Protea</taxon>
    </lineage>
</organism>
<evidence type="ECO:0000256" key="1">
    <source>
        <dbReference type="SAM" id="MobiDB-lite"/>
    </source>
</evidence>
<evidence type="ECO:0000313" key="3">
    <source>
        <dbReference type="Proteomes" id="UP001141806"/>
    </source>
</evidence>
<gene>
    <name evidence="2" type="ORF">NE237_016683</name>
</gene>
<accession>A0A9Q0K5Q9</accession>
<name>A0A9Q0K5Q9_9MAGN</name>
<sequence length="128" mass="14692">MGKKERGRRRWEGDRKETGGRRQEEREGKETERRREEGGGKKENGRTGEEGEGKKEKGLTSKNLLSSSAVCALPALCNLIYRELLALGFVDGERKLPDDTWLLERVETCRPLWIWRITLNLLVHSSVL</sequence>
<protein>
    <submittedName>
        <fullName evidence="2">Uncharacterized protein</fullName>
    </submittedName>
</protein>
<keyword evidence="3" id="KW-1185">Reference proteome</keyword>